<dbReference type="Pfam" id="PF09402">
    <property type="entry name" value="MSC"/>
    <property type="match status" value="1"/>
</dbReference>
<keyword evidence="10" id="KW-1185">Reference proteome</keyword>
<organism evidence="9 10">
    <name type="scientific">Eptatretus burgeri</name>
    <name type="common">Inshore hagfish</name>
    <dbReference type="NCBI Taxonomy" id="7764"/>
    <lineage>
        <taxon>Eukaryota</taxon>
        <taxon>Metazoa</taxon>
        <taxon>Chordata</taxon>
        <taxon>Craniata</taxon>
        <taxon>Vertebrata</taxon>
        <taxon>Cyclostomata</taxon>
        <taxon>Myxini</taxon>
        <taxon>Myxiniformes</taxon>
        <taxon>Myxinidae</taxon>
        <taxon>Eptatretinae</taxon>
        <taxon>Eptatretus</taxon>
    </lineage>
</organism>
<keyword evidence="6" id="KW-0539">Nucleus</keyword>
<evidence type="ECO:0000313" key="9">
    <source>
        <dbReference type="Ensembl" id="ENSEBUP00000010711.1"/>
    </source>
</evidence>
<dbReference type="InterPro" id="IPR018996">
    <property type="entry name" value="Man1/Src1-like_C"/>
</dbReference>
<keyword evidence="3 7" id="KW-0812">Transmembrane</keyword>
<sequence>MSARGKTALYECHCSCASLSAKSSPLPPSTINCFTVSVPLLFDESFICCSQVAPCVSGNYQCGYSNSSQISLADLKKMDDFQGYNDDMLKTLMTGTYKDNFIITGENGKPVDSFEKVVFLESPFSQKSILCRIHTALCKVIFRLLCMFVGFAVIWALVLYIRFWLKQREELRKQAFDLVDRIAALLQAQAEESQTVSFMEPYMSVLHVRDSLIQPRDRARLMKVWKMADNFISSHRESRIRTEYQVVNGEDCEVWRWVPGPSSPKTSRISYHL</sequence>
<dbReference type="GO" id="GO:0031490">
    <property type="term" value="F:chromatin DNA binding"/>
    <property type="evidence" value="ECO:0007669"/>
    <property type="project" value="TreeGrafter"/>
</dbReference>
<proteinExistence type="predicted"/>
<evidence type="ECO:0000259" key="8">
    <source>
        <dbReference type="Pfam" id="PF09402"/>
    </source>
</evidence>
<dbReference type="PANTHER" id="PTHR13428">
    <property type="entry name" value="INNER NUCLEAR MEMBRANE PROTEIN MAN1 LEM DOMAIN CONTAINING PROTEIN"/>
    <property type="match status" value="1"/>
</dbReference>
<dbReference type="GO" id="GO:0005637">
    <property type="term" value="C:nuclear inner membrane"/>
    <property type="evidence" value="ECO:0007669"/>
    <property type="project" value="UniProtKB-SubCell"/>
</dbReference>
<dbReference type="Ensembl" id="ENSEBUT00000011263.1">
    <property type="protein sequence ID" value="ENSEBUP00000010711.1"/>
    <property type="gene ID" value="ENSEBUG00000006865.1"/>
</dbReference>
<evidence type="ECO:0000256" key="6">
    <source>
        <dbReference type="ARBA" id="ARBA00023242"/>
    </source>
</evidence>
<evidence type="ECO:0000256" key="1">
    <source>
        <dbReference type="ARBA" id="ARBA00004540"/>
    </source>
</evidence>
<dbReference type="AlphaFoldDB" id="A0A8C4Q6H3"/>
<accession>A0A8C4Q6H3</accession>
<evidence type="ECO:0000256" key="3">
    <source>
        <dbReference type="ARBA" id="ARBA00022692"/>
    </source>
</evidence>
<feature type="transmembrane region" description="Helical" evidence="7">
    <location>
        <begin position="140"/>
        <end position="165"/>
    </location>
</feature>
<protein>
    <recommendedName>
        <fullName evidence="8">Man1/Src1-like C-terminal domain-containing protein</fullName>
    </recommendedName>
</protein>
<feature type="domain" description="Man1/Src1-like C-terminal" evidence="8">
    <location>
        <begin position="113"/>
        <end position="258"/>
    </location>
</feature>
<evidence type="ECO:0000256" key="4">
    <source>
        <dbReference type="ARBA" id="ARBA00022989"/>
    </source>
</evidence>
<dbReference type="GO" id="GO:0030514">
    <property type="term" value="P:negative regulation of BMP signaling pathway"/>
    <property type="evidence" value="ECO:0007669"/>
    <property type="project" value="TreeGrafter"/>
</dbReference>
<reference evidence="9" key="1">
    <citation type="submission" date="2025-05" db="UniProtKB">
        <authorList>
            <consortium name="Ensembl"/>
        </authorList>
    </citation>
    <scope>IDENTIFICATION</scope>
</reference>
<dbReference type="Gene3D" id="1.10.10.1180">
    <property type="entry name" value="MAN1, winged-helix domain"/>
    <property type="match status" value="1"/>
</dbReference>
<dbReference type="InterPro" id="IPR052277">
    <property type="entry name" value="INM_ESCRT-Associated"/>
</dbReference>
<keyword evidence="5 7" id="KW-0472">Membrane</keyword>
<evidence type="ECO:0000313" key="10">
    <source>
        <dbReference type="Proteomes" id="UP000694388"/>
    </source>
</evidence>
<evidence type="ECO:0000256" key="2">
    <source>
        <dbReference type="ARBA" id="ARBA00022553"/>
    </source>
</evidence>
<dbReference type="InterPro" id="IPR041885">
    <property type="entry name" value="MAN1_winged_helix_dom"/>
</dbReference>
<keyword evidence="4 7" id="KW-1133">Transmembrane helix</keyword>
<name>A0A8C4Q6H3_EPTBU</name>
<evidence type="ECO:0000256" key="5">
    <source>
        <dbReference type="ARBA" id="ARBA00023136"/>
    </source>
</evidence>
<evidence type="ECO:0000256" key="7">
    <source>
        <dbReference type="SAM" id="Phobius"/>
    </source>
</evidence>
<comment type="subcellular location">
    <subcellularLocation>
        <location evidence="1">Nucleus inner membrane</location>
    </subcellularLocation>
</comment>
<dbReference type="Proteomes" id="UP000694388">
    <property type="component" value="Unplaced"/>
</dbReference>
<dbReference type="Ensembl" id="ENSEBUT00000011249.1">
    <property type="protein sequence ID" value="ENSEBUP00000010698.1"/>
    <property type="gene ID" value="ENSEBUG00000006865.1"/>
</dbReference>
<keyword evidence="2" id="KW-0597">Phosphoprotein</keyword>
<dbReference type="GO" id="GO:0006998">
    <property type="term" value="P:nuclear envelope organization"/>
    <property type="evidence" value="ECO:0007669"/>
    <property type="project" value="TreeGrafter"/>
</dbReference>
<dbReference type="PANTHER" id="PTHR13428:SF12">
    <property type="entry name" value="INNER NUCLEAR MEMBRANE PROTEIN MAN1"/>
    <property type="match status" value="1"/>
</dbReference>